<feature type="domain" description="Clr5" evidence="2">
    <location>
        <begin position="6"/>
        <end position="55"/>
    </location>
</feature>
<dbReference type="GeneID" id="81440880"/>
<proteinExistence type="predicted"/>
<feature type="domain" description="Integrase core" evidence="3">
    <location>
        <begin position="189"/>
        <end position="368"/>
    </location>
</feature>
<dbReference type="RefSeq" id="XP_056553764.1">
    <property type="nucleotide sequence ID" value="XM_056701701.1"/>
</dbReference>
<accession>A0A9W9RZ30</accession>
<reference evidence="4" key="2">
    <citation type="journal article" date="2023" name="IMA Fungus">
        <title>Comparative genomic study of the Penicillium genus elucidates a diverse pangenome and 15 lateral gene transfer events.</title>
        <authorList>
            <person name="Petersen C."/>
            <person name="Sorensen T."/>
            <person name="Nielsen M.R."/>
            <person name="Sondergaard T.E."/>
            <person name="Sorensen J.L."/>
            <person name="Fitzpatrick D.A."/>
            <person name="Frisvad J.C."/>
            <person name="Nielsen K.L."/>
        </authorList>
    </citation>
    <scope>NUCLEOTIDE SEQUENCE</scope>
    <source>
        <strain evidence="4">IBT 29864</strain>
    </source>
</reference>
<dbReference type="Pfam" id="PF14420">
    <property type="entry name" value="Clr5"/>
    <property type="match status" value="1"/>
</dbReference>
<organism evidence="4 5">
    <name type="scientific">Penicillium cataractarum</name>
    <dbReference type="NCBI Taxonomy" id="2100454"/>
    <lineage>
        <taxon>Eukaryota</taxon>
        <taxon>Fungi</taxon>
        <taxon>Dikarya</taxon>
        <taxon>Ascomycota</taxon>
        <taxon>Pezizomycotina</taxon>
        <taxon>Eurotiomycetes</taxon>
        <taxon>Eurotiomycetidae</taxon>
        <taxon>Eurotiales</taxon>
        <taxon>Aspergillaceae</taxon>
        <taxon>Penicillium</taxon>
    </lineage>
</organism>
<dbReference type="Pfam" id="PF24764">
    <property type="entry name" value="rva_4"/>
    <property type="match status" value="1"/>
</dbReference>
<dbReference type="Proteomes" id="UP001147782">
    <property type="component" value="Unassembled WGS sequence"/>
</dbReference>
<evidence type="ECO:0000259" key="3">
    <source>
        <dbReference type="Pfam" id="PF24764"/>
    </source>
</evidence>
<dbReference type="PANTHER" id="PTHR46791">
    <property type="entry name" value="EXPRESSED PROTEIN"/>
    <property type="match status" value="1"/>
</dbReference>
<keyword evidence="5" id="KW-1185">Reference proteome</keyword>
<dbReference type="InterPro" id="IPR025676">
    <property type="entry name" value="Clr5_dom"/>
</dbReference>
<dbReference type="EMBL" id="JAPZBS010000007">
    <property type="protein sequence ID" value="KAJ5369022.1"/>
    <property type="molecule type" value="Genomic_DNA"/>
</dbReference>
<feature type="transmembrane region" description="Helical" evidence="1">
    <location>
        <begin position="337"/>
        <end position="359"/>
    </location>
</feature>
<evidence type="ECO:0000313" key="5">
    <source>
        <dbReference type="Proteomes" id="UP001147782"/>
    </source>
</evidence>
<dbReference type="AlphaFoldDB" id="A0A9W9RZ30"/>
<protein>
    <recommendedName>
        <fullName evidence="6">Clr5 domain-containing protein</fullName>
    </recommendedName>
</protein>
<name>A0A9W9RZ30_9EURO</name>
<feature type="non-terminal residue" evidence="4">
    <location>
        <position position="1"/>
    </location>
</feature>
<dbReference type="InterPro" id="IPR058913">
    <property type="entry name" value="Integrase_dom_put"/>
</dbReference>
<evidence type="ECO:0000259" key="2">
    <source>
        <dbReference type="Pfam" id="PF14420"/>
    </source>
</evidence>
<evidence type="ECO:0008006" key="6">
    <source>
        <dbReference type="Google" id="ProtNLM"/>
    </source>
</evidence>
<dbReference type="InterPro" id="IPR036397">
    <property type="entry name" value="RNaseH_sf"/>
</dbReference>
<keyword evidence="1" id="KW-1133">Transmembrane helix</keyword>
<keyword evidence="1" id="KW-0472">Membrane</keyword>
<dbReference type="InterPro" id="IPR012337">
    <property type="entry name" value="RNaseH-like_sf"/>
</dbReference>
<evidence type="ECO:0000313" key="4">
    <source>
        <dbReference type="EMBL" id="KAJ5369022.1"/>
    </source>
</evidence>
<gene>
    <name evidence="4" type="ORF">N7496_008782</name>
</gene>
<sequence length="463" mass="54353">MVRPSIDLDTYKDEITALFNQQYTYEAICLELAQRYSIEITHRTLTRRLQRWGLRRLPPKMVDNEGLRERIQSLITDNYSDQEILPTLHREGVQITITTIRRIRQQLGLRLRTDNPEAQRIQENQMREVIRQEIPVGNIEGYGKGLLYTHLRERGYLFPRDRLFAIYRDERPDALRRRILDLQRQRQAYQSPGPNHVWHMDGYMKLSLFGIEIYAAIDGYSRYILWVYIGVSTRTAISVYKQYIEAVSTFGYLPQVLRTDLGGETIYLGDAHWALRRVAYPDIPHTDCYSYGKSTENTRIEAWWAQLSRSSAFIWRNYFAVLRDEGLFSITSLPDQIALLAIFMPIIRITIGSFVGTWNRHRIRAQPKRPWVVAGKPIVLYNNSTQDLKQLADPILLETLRQDTADWDADEYLPPDTLVWCMHQLEDIGFNPLNPPPRDDPAQPYKLIYIELRRRAILHEQSG</sequence>
<evidence type="ECO:0000256" key="1">
    <source>
        <dbReference type="SAM" id="Phobius"/>
    </source>
</evidence>
<dbReference type="Gene3D" id="3.30.420.10">
    <property type="entry name" value="Ribonuclease H-like superfamily/Ribonuclease H"/>
    <property type="match status" value="1"/>
</dbReference>
<keyword evidence="1" id="KW-0812">Transmembrane</keyword>
<dbReference type="PANTHER" id="PTHR46791:SF5">
    <property type="entry name" value="CLR5 DOMAIN-CONTAINING PROTEIN-RELATED"/>
    <property type="match status" value="1"/>
</dbReference>
<dbReference type="GO" id="GO:0003676">
    <property type="term" value="F:nucleic acid binding"/>
    <property type="evidence" value="ECO:0007669"/>
    <property type="project" value="InterPro"/>
</dbReference>
<dbReference type="SUPFAM" id="SSF53098">
    <property type="entry name" value="Ribonuclease H-like"/>
    <property type="match status" value="1"/>
</dbReference>
<reference evidence="4" key="1">
    <citation type="submission" date="2022-11" db="EMBL/GenBank/DDBJ databases">
        <authorList>
            <person name="Petersen C."/>
        </authorList>
    </citation>
    <scope>NUCLEOTIDE SEQUENCE</scope>
    <source>
        <strain evidence="4">IBT 29864</strain>
    </source>
</reference>
<comment type="caution">
    <text evidence="4">The sequence shown here is derived from an EMBL/GenBank/DDBJ whole genome shotgun (WGS) entry which is preliminary data.</text>
</comment>
<dbReference type="OrthoDB" id="5392716at2759"/>